<dbReference type="EMBL" id="CP032157">
    <property type="protein sequence ID" value="AXY78153.1"/>
    <property type="molecule type" value="Genomic_DNA"/>
</dbReference>
<dbReference type="Proteomes" id="UP000263900">
    <property type="component" value="Chromosome"/>
</dbReference>
<gene>
    <name evidence="1" type="ORF">D3H65_30985</name>
</gene>
<accession>A0A3B7MXD6</accession>
<organism evidence="1 2">
    <name type="scientific">Paraflavitalea soli</name>
    <dbReference type="NCBI Taxonomy" id="2315862"/>
    <lineage>
        <taxon>Bacteria</taxon>
        <taxon>Pseudomonadati</taxon>
        <taxon>Bacteroidota</taxon>
        <taxon>Chitinophagia</taxon>
        <taxon>Chitinophagales</taxon>
        <taxon>Chitinophagaceae</taxon>
        <taxon>Paraflavitalea</taxon>
    </lineage>
</organism>
<dbReference type="RefSeq" id="WP_119054026.1">
    <property type="nucleotide sequence ID" value="NZ_CP032157.1"/>
</dbReference>
<sequence length="109" mass="12085">MKTIIKNAPAKIGGYVPDISGIGRGKAGHDPFKYYGDIQGDKEQVAEGISIKVIPDNIPARKSQCKVGHDGYRYQISQVVIEQGYRLFKIPAAMYEGPYQAVADKEWIK</sequence>
<dbReference type="AlphaFoldDB" id="A0A3B7MXD6"/>
<evidence type="ECO:0000313" key="1">
    <source>
        <dbReference type="EMBL" id="AXY78153.1"/>
    </source>
</evidence>
<proteinExistence type="predicted"/>
<name>A0A3B7MXD6_9BACT</name>
<keyword evidence="2" id="KW-1185">Reference proteome</keyword>
<dbReference type="KEGG" id="pseg:D3H65_30985"/>
<reference evidence="1 2" key="1">
    <citation type="submission" date="2018-09" db="EMBL/GenBank/DDBJ databases">
        <title>Genome sequencing of strain 6GH32-13.</title>
        <authorList>
            <person name="Weon H.-Y."/>
            <person name="Heo J."/>
            <person name="Kwon S.-W."/>
        </authorList>
    </citation>
    <scope>NUCLEOTIDE SEQUENCE [LARGE SCALE GENOMIC DNA]</scope>
    <source>
        <strain evidence="1 2">5GH32-13</strain>
    </source>
</reference>
<protein>
    <submittedName>
        <fullName evidence="1">Uncharacterized protein</fullName>
    </submittedName>
</protein>
<evidence type="ECO:0000313" key="2">
    <source>
        <dbReference type="Proteomes" id="UP000263900"/>
    </source>
</evidence>